<sequence>MSRAAAYRLCKTGDPSPPARGAARASVVKCTEEMVTSCGGCTEDGGHAVWDIG</sequence>
<proteinExistence type="predicted"/>
<gene>
    <name evidence="1" type="ORF">JG687_00016996</name>
</gene>
<dbReference type="Proteomes" id="UP000688947">
    <property type="component" value="Unassembled WGS sequence"/>
</dbReference>
<dbReference type="EMBL" id="JAENGZ010001848">
    <property type="protein sequence ID" value="KAG6945961.1"/>
    <property type="molecule type" value="Genomic_DNA"/>
</dbReference>
<dbReference type="AlphaFoldDB" id="A0A8T1TQH8"/>
<evidence type="ECO:0000313" key="2">
    <source>
        <dbReference type="Proteomes" id="UP000688947"/>
    </source>
</evidence>
<evidence type="ECO:0000313" key="1">
    <source>
        <dbReference type="EMBL" id="KAG6945961.1"/>
    </source>
</evidence>
<organism evidence="1 2">
    <name type="scientific">Phytophthora cactorum</name>
    <dbReference type="NCBI Taxonomy" id="29920"/>
    <lineage>
        <taxon>Eukaryota</taxon>
        <taxon>Sar</taxon>
        <taxon>Stramenopiles</taxon>
        <taxon>Oomycota</taxon>
        <taxon>Peronosporomycetes</taxon>
        <taxon>Peronosporales</taxon>
        <taxon>Peronosporaceae</taxon>
        <taxon>Phytophthora</taxon>
    </lineage>
</organism>
<protein>
    <submittedName>
        <fullName evidence="1">Uncharacterized protein</fullName>
    </submittedName>
</protein>
<comment type="caution">
    <text evidence="1">The sequence shown here is derived from an EMBL/GenBank/DDBJ whole genome shotgun (WGS) entry which is preliminary data.</text>
</comment>
<name>A0A8T1TQH8_9STRA</name>
<reference evidence="1" key="1">
    <citation type="submission" date="2021-01" db="EMBL/GenBank/DDBJ databases">
        <title>Phytophthora aleatoria, a newly-described species from Pinus radiata is distinct from Phytophthora cactorum isolates based on comparative genomics.</title>
        <authorList>
            <person name="Mcdougal R."/>
            <person name="Panda P."/>
            <person name="Williams N."/>
            <person name="Studholme D.J."/>
        </authorList>
    </citation>
    <scope>NUCLEOTIDE SEQUENCE</scope>
    <source>
        <strain evidence="1">NZFS 3830</strain>
    </source>
</reference>
<accession>A0A8T1TQH8</accession>